<dbReference type="PROSITE" id="PS50157">
    <property type="entry name" value="ZINC_FINGER_C2H2_2"/>
    <property type="match status" value="2"/>
</dbReference>
<evidence type="ECO:0000313" key="14">
    <source>
        <dbReference type="EMBL" id="ORZ26874.1"/>
    </source>
</evidence>
<dbReference type="GO" id="GO:0008270">
    <property type="term" value="F:zinc ion binding"/>
    <property type="evidence" value="ECO:0007669"/>
    <property type="project" value="UniProtKB-KW"/>
</dbReference>
<keyword evidence="4 11" id="KW-0863">Zinc-finger</keyword>
<feature type="region of interest" description="Disordered" evidence="12">
    <location>
        <begin position="145"/>
        <end position="174"/>
    </location>
</feature>
<evidence type="ECO:0000256" key="11">
    <source>
        <dbReference type="PROSITE-ProRule" id="PRU00042"/>
    </source>
</evidence>
<gene>
    <name evidence="14" type="ORF">BCR41DRAFT_419316</name>
</gene>
<dbReference type="InterPro" id="IPR051007">
    <property type="entry name" value="creA/MIG_C2H2-ZnF"/>
</dbReference>
<dbReference type="Proteomes" id="UP000193648">
    <property type="component" value="Unassembled WGS sequence"/>
</dbReference>
<dbReference type="SMART" id="SM00355">
    <property type="entry name" value="ZnF_C2H2"/>
    <property type="match status" value="2"/>
</dbReference>
<dbReference type="EMBL" id="MCFF01000005">
    <property type="protein sequence ID" value="ORZ26874.1"/>
    <property type="molecule type" value="Genomic_DNA"/>
</dbReference>
<dbReference type="FunFam" id="3.30.160.60:FF:000690">
    <property type="entry name" value="Zinc finger protein 354C"/>
    <property type="match status" value="1"/>
</dbReference>
<dbReference type="STRING" id="64571.A0A1Y2GYI7"/>
<evidence type="ECO:0000256" key="8">
    <source>
        <dbReference type="ARBA" id="ARBA00023163"/>
    </source>
</evidence>
<keyword evidence="3" id="KW-0677">Repeat</keyword>
<evidence type="ECO:0000256" key="4">
    <source>
        <dbReference type="ARBA" id="ARBA00022771"/>
    </source>
</evidence>
<reference evidence="14 15" key="1">
    <citation type="submission" date="2016-07" db="EMBL/GenBank/DDBJ databases">
        <title>Pervasive Adenine N6-methylation of Active Genes in Fungi.</title>
        <authorList>
            <consortium name="DOE Joint Genome Institute"/>
            <person name="Mondo S.J."/>
            <person name="Dannebaum R.O."/>
            <person name="Kuo R.C."/>
            <person name="Labutti K."/>
            <person name="Haridas S."/>
            <person name="Kuo A."/>
            <person name="Salamov A."/>
            <person name="Ahrendt S.R."/>
            <person name="Lipzen A."/>
            <person name="Sullivan W."/>
            <person name="Andreopoulos W.B."/>
            <person name="Clum A."/>
            <person name="Lindquist E."/>
            <person name="Daum C."/>
            <person name="Ramamoorthy G.K."/>
            <person name="Gryganskyi A."/>
            <person name="Culley D."/>
            <person name="Magnuson J.K."/>
            <person name="James T.Y."/>
            <person name="O'Malley M.A."/>
            <person name="Stajich J.E."/>
            <person name="Spatafora J.W."/>
            <person name="Visel A."/>
            <person name="Grigoriev I.V."/>
        </authorList>
    </citation>
    <scope>NUCLEOTIDE SEQUENCE [LARGE SCALE GENOMIC DNA]</scope>
    <source>
        <strain evidence="14 15">NRRL 3116</strain>
    </source>
</reference>
<proteinExistence type="inferred from homology"/>
<feature type="compositionally biased region" description="Low complexity" evidence="12">
    <location>
        <begin position="239"/>
        <end position="251"/>
    </location>
</feature>
<dbReference type="AlphaFoldDB" id="A0A1Y2GYI7"/>
<organism evidence="14 15">
    <name type="scientific">Lobosporangium transversale</name>
    <dbReference type="NCBI Taxonomy" id="64571"/>
    <lineage>
        <taxon>Eukaryota</taxon>
        <taxon>Fungi</taxon>
        <taxon>Fungi incertae sedis</taxon>
        <taxon>Mucoromycota</taxon>
        <taxon>Mortierellomycotina</taxon>
        <taxon>Mortierellomycetes</taxon>
        <taxon>Mortierellales</taxon>
        <taxon>Mortierellaceae</taxon>
        <taxon>Lobosporangium</taxon>
    </lineage>
</organism>
<keyword evidence="6" id="KW-0805">Transcription regulation</keyword>
<evidence type="ECO:0000256" key="1">
    <source>
        <dbReference type="ARBA" id="ARBA00004123"/>
    </source>
</evidence>
<keyword evidence="15" id="KW-1185">Reference proteome</keyword>
<evidence type="ECO:0000259" key="13">
    <source>
        <dbReference type="PROSITE" id="PS50157"/>
    </source>
</evidence>
<evidence type="ECO:0000313" key="15">
    <source>
        <dbReference type="Proteomes" id="UP000193648"/>
    </source>
</evidence>
<protein>
    <recommendedName>
        <fullName evidence="13">C2H2-type domain-containing protein</fullName>
    </recommendedName>
</protein>
<evidence type="ECO:0000256" key="10">
    <source>
        <dbReference type="ARBA" id="ARBA00038023"/>
    </source>
</evidence>
<sequence>MATREIRISAPRSAADSLLSLATIPTSTTLNVKMKASPQKYKRSSIRSVEDAPRPYKCPICPKAFHRLEHQTRHVRTHTGERPHQCTFPTCQKRFSRSDELTRHLRIHIAKPSKKEIREQREMISPSPSHVSIKPFMRVALATDEEKNDNNDNNDNNDTISTSSSSLSLSPSPSLSPRLLAFSLRKQRSSPYSVVAKRNNYSAFQSPSPPPAVSVNSSPMSMIMSDSESDTPTSPLFTPESSPMPLSSLEMQGYHNQTPFHNSSNSSSNSGSSSNYHSHYHNNYNHNYNYASKTEESFSHYSAFDASTLAPLRGSQGPVTLPPFSTLMRTLFR</sequence>
<dbReference type="GO" id="GO:0000433">
    <property type="term" value="P:carbon catabolite repression of transcription from RNA polymerase II promoter by glucose"/>
    <property type="evidence" value="ECO:0007669"/>
    <property type="project" value="TreeGrafter"/>
</dbReference>
<evidence type="ECO:0000256" key="7">
    <source>
        <dbReference type="ARBA" id="ARBA00023125"/>
    </source>
</evidence>
<dbReference type="InParanoid" id="A0A1Y2GYI7"/>
<feature type="compositionally biased region" description="Low complexity" evidence="12">
    <location>
        <begin position="213"/>
        <end position="222"/>
    </location>
</feature>
<dbReference type="GO" id="GO:0005737">
    <property type="term" value="C:cytoplasm"/>
    <property type="evidence" value="ECO:0007669"/>
    <property type="project" value="TreeGrafter"/>
</dbReference>
<keyword evidence="2" id="KW-0479">Metal-binding</keyword>
<dbReference type="GO" id="GO:0000978">
    <property type="term" value="F:RNA polymerase II cis-regulatory region sequence-specific DNA binding"/>
    <property type="evidence" value="ECO:0007669"/>
    <property type="project" value="TreeGrafter"/>
</dbReference>
<keyword evidence="8" id="KW-0804">Transcription</keyword>
<feature type="region of interest" description="Disordered" evidence="12">
    <location>
        <begin position="201"/>
        <end position="279"/>
    </location>
</feature>
<dbReference type="FunFam" id="3.30.160.60:FF:000089">
    <property type="entry name" value="DNA-binding protein creA"/>
    <property type="match status" value="1"/>
</dbReference>
<dbReference type="OrthoDB" id="654211at2759"/>
<evidence type="ECO:0000256" key="12">
    <source>
        <dbReference type="SAM" id="MobiDB-lite"/>
    </source>
</evidence>
<dbReference type="PANTHER" id="PTHR47428:SF1">
    <property type="entry name" value="REGULATORY PROTEIN MIG1-RELATED"/>
    <property type="match status" value="1"/>
</dbReference>
<evidence type="ECO:0000256" key="9">
    <source>
        <dbReference type="ARBA" id="ARBA00023242"/>
    </source>
</evidence>
<dbReference type="SUPFAM" id="SSF57667">
    <property type="entry name" value="beta-beta-alpha zinc fingers"/>
    <property type="match status" value="1"/>
</dbReference>
<dbReference type="GO" id="GO:0005634">
    <property type="term" value="C:nucleus"/>
    <property type="evidence" value="ECO:0007669"/>
    <property type="project" value="UniProtKB-SubCell"/>
</dbReference>
<evidence type="ECO:0000256" key="6">
    <source>
        <dbReference type="ARBA" id="ARBA00023015"/>
    </source>
</evidence>
<dbReference type="Gene3D" id="3.30.160.60">
    <property type="entry name" value="Classic Zinc Finger"/>
    <property type="match status" value="2"/>
</dbReference>
<feature type="domain" description="C2H2-type" evidence="13">
    <location>
        <begin position="84"/>
        <end position="113"/>
    </location>
</feature>
<feature type="domain" description="C2H2-type" evidence="13">
    <location>
        <begin position="56"/>
        <end position="83"/>
    </location>
</feature>
<comment type="similarity">
    <text evidence="10">Belongs to the creA/MIG C2H2-type zinc-finger protein family.</text>
</comment>
<dbReference type="InterPro" id="IPR013087">
    <property type="entry name" value="Znf_C2H2_type"/>
</dbReference>
<dbReference type="RefSeq" id="XP_021884621.1">
    <property type="nucleotide sequence ID" value="XM_022029741.1"/>
</dbReference>
<feature type="region of interest" description="Disordered" evidence="12">
    <location>
        <begin position="115"/>
        <end position="134"/>
    </location>
</feature>
<feature type="compositionally biased region" description="Polar residues" evidence="12">
    <location>
        <begin position="224"/>
        <end position="236"/>
    </location>
</feature>
<dbReference type="InterPro" id="IPR036236">
    <property type="entry name" value="Znf_C2H2_sf"/>
</dbReference>
<dbReference type="Pfam" id="PF00096">
    <property type="entry name" value="zf-C2H2"/>
    <property type="match status" value="2"/>
</dbReference>
<keyword evidence="5" id="KW-0862">Zinc</keyword>
<evidence type="ECO:0000256" key="2">
    <source>
        <dbReference type="ARBA" id="ARBA00022723"/>
    </source>
</evidence>
<comment type="caution">
    <text evidence="14">The sequence shown here is derived from an EMBL/GenBank/DDBJ whole genome shotgun (WGS) entry which is preliminary data.</text>
</comment>
<evidence type="ECO:0000256" key="5">
    <source>
        <dbReference type="ARBA" id="ARBA00022833"/>
    </source>
</evidence>
<feature type="compositionally biased region" description="Low complexity" evidence="12">
    <location>
        <begin position="261"/>
        <end position="279"/>
    </location>
</feature>
<comment type="subcellular location">
    <subcellularLocation>
        <location evidence="1">Nucleus</location>
    </subcellularLocation>
</comment>
<name>A0A1Y2GYI7_9FUNG</name>
<dbReference type="GeneID" id="33571584"/>
<feature type="compositionally biased region" description="Low complexity" evidence="12">
    <location>
        <begin position="151"/>
        <end position="174"/>
    </location>
</feature>
<accession>A0A1Y2GYI7</accession>
<keyword evidence="9" id="KW-0539">Nucleus</keyword>
<evidence type="ECO:0000256" key="3">
    <source>
        <dbReference type="ARBA" id="ARBA00022737"/>
    </source>
</evidence>
<keyword evidence="7" id="KW-0238">DNA-binding</keyword>
<dbReference type="PROSITE" id="PS00028">
    <property type="entry name" value="ZINC_FINGER_C2H2_1"/>
    <property type="match status" value="2"/>
</dbReference>
<dbReference type="PANTHER" id="PTHR47428">
    <property type="entry name" value="REGULATORY PROTEIN MIG1-RELATED"/>
    <property type="match status" value="1"/>
</dbReference>